<sequence>MLTIRKHDNSLEENFLPSSQFGLVIEPLMISVFGNMAALFPFITDIIFPPYFSCKAYSKPISWHLYFQKTLFLS</sequence>
<feature type="transmembrane region" description="Helical" evidence="1">
    <location>
        <begin position="21"/>
        <end position="43"/>
    </location>
</feature>
<gene>
    <name evidence="2" type="ORF">AV903_11425</name>
    <name evidence="3" type="ORF">SY86_07160</name>
</gene>
<protein>
    <submittedName>
        <fullName evidence="3">Uncharacterized protein</fullName>
    </submittedName>
</protein>
<evidence type="ECO:0000313" key="5">
    <source>
        <dbReference type="Proteomes" id="UP000264980"/>
    </source>
</evidence>
<evidence type="ECO:0000313" key="2">
    <source>
        <dbReference type="EMBL" id="AXF76512.1"/>
    </source>
</evidence>
<keyword evidence="1" id="KW-0812">Transmembrane</keyword>
<accession>A0A0M2K787</accession>
<dbReference type="EMBL" id="JXNU01000003">
    <property type="protein sequence ID" value="KKF35255.1"/>
    <property type="molecule type" value="Genomic_DNA"/>
</dbReference>
<keyword evidence="1" id="KW-1133">Transmembrane helix</keyword>
<dbReference type="EMBL" id="CP013970">
    <property type="protein sequence ID" value="AXF76512.1"/>
    <property type="molecule type" value="Genomic_DNA"/>
</dbReference>
<reference evidence="2 5" key="2">
    <citation type="submission" date="2016-01" db="EMBL/GenBank/DDBJ databases">
        <authorList>
            <person name="Oliw E.H."/>
        </authorList>
    </citation>
    <scope>NUCLEOTIDE SEQUENCE [LARGE SCALE GENOMIC DNA]</scope>
    <source>
        <strain evidence="2 5">MDcuke</strain>
    </source>
</reference>
<keyword evidence="4" id="KW-1185">Reference proteome</keyword>
<evidence type="ECO:0000256" key="1">
    <source>
        <dbReference type="SAM" id="Phobius"/>
    </source>
</evidence>
<dbReference type="Proteomes" id="UP000264980">
    <property type="component" value="Chromosome"/>
</dbReference>
<proteinExistence type="predicted"/>
<dbReference type="AlphaFoldDB" id="A0A0M2K787"/>
<dbReference type="STRING" id="65700.SY86_07160"/>
<evidence type="ECO:0000313" key="4">
    <source>
        <dbReference type="Proteomes" id="UP000033924"/>
    </source>
</evidence>
<evidence type="ECO:0000313" key="3">
    <source>
        <dbReference type="EMBL" id="KKF35255.1"/>
    </source>
</evidence>
<reference evidence="3 4" key="1">
    <citation type="submission" date="2015-01" db="EMBL/GenBank/DDBJ databases">
        <title>Erwinia tracheiphila.</title>
        <authorList>
            <person name="Shapiro L.R."/>
        </authorList>
    </citation>
    <scope>NUCLEOTIDE SEQUENCE [LARGE SCALE GENOMIC DNA]</scope>
    <source>
        <strain evidence="3 4">BuffGH</strain>
    </source>
</reference>
<keyword evidence="1" id="KW-0472">Membrane</keyword>
<dbReference type="Proteomes" id="UP000033924">
    <property type="component" value="Unassembled WGS sequence"/>
</dbReference>
<organism evidence="3 4">
    <name type="scientific">Erwinia tracheiphila</name>
    <dbReference type="NCBI Taxonomy" id="65700"/>
    <lineage>
        <taxon>Bacteria</taxon>
        <taxon>Pseudomonadati</taxon>
        <taxon>Pseudomonadota</taxon>
        <taxon>Gammaproteobacteria</taxon>
        <taxon>Enterobacterales</taxon>
        <taxon>Erwiniaceae</taxon>
        <taxon>Erwinia</taxon>
    </lineage>
</organism>
<name>A0A0M2K787_9GAMM</name>